<comment type="caution">
    <text evidence="8">The sequence shown here is derived from an EMBL/GenBank/DDBJ whole genome shotgun (WGS) entry which is preliminary data.</text>
</comment>
<feature type="domain" description="FAD-binding FR-type" evidence="7">
    <location>
        <begin position="66"/>
        <end position="169"/>
    </location>
</feature>
<evidence type="ECO:0000256" key="3">
    <source>
        <dbReference type="ARBA" id="ARBA00022630"/>
    </source>
</evidence>
<dbReference type="Pfam" id="PF00970">
    <property type="entry name" value="FAD_binding_6"/>
    <property type="match status" value="1"/>
</dbReference>
<comment type="cofactor">
    <cofactor evidence="1">
        <name>FAD</name>
        <dbReference type="ChEBI" id="CHEBI:57692"/>
    </cofactor>
</comment>
<evidence type="ECO:0000313" key="9">
    <source>
        <dbReference type="Proteomes" id="UP001497392"/>
    </source>
</evidence>
<evidence type="ECO:0000256" key="6">
    <source>
        <dbReference type="SAM" id="Phobius"/>
    </source>
</evidence>
<dbReference type="InterPro" id="IPR017927">
    <property type="entry name" value="FAD-bd_FR_type"/>
</dbReference>
<evidence type="ECO:0000256" key="4">
    <source>
        <dbReference type="ARBA" id="ARBA00022827"/>
    </source>
</evidence>
<proteinExistence type="inferred from homology"/>
<dbReference type="PANTHER" id="PTHR19370:SF184">
    <property type="entry name" value="NADH-CYTOCHROME B5 REDUCTASE-LIKE"/>
    <property type="match status" value="1"/>
</dbReference>
<dbReference type="SUPFAM" id="SSF52343">
    <property type="entry name" value="Ferredoxin reductase-like, C-terminal NADP-linked domain"/>
    <property type="match status" value="1"/>
</dbReference>
<dbReference type="Gene3D" id="2.40.30.10">
    <property type="entry name" value="Translation factors"/>
    <property type="match status" value="1"/>
</dbReference>
<keyword evidence="4" id="KW-0274">FAD</keyword>
<gene>
    <name evidence="8" type="primary">g7587</name>
    <name evidence="8" type="ORF">VP750_LOCUS6493</name>
</gene>
<dbReference type="Proteomes" id="UP001497392">
    <property type="component" value="Unassembled WGS sequence"/>
</dbReference>
<keyword evidence="5" id="KW-0560">Oxidoreductase</keyword>
<dbReference type="PANTHER" id="PTHR19370">
    <property type="entry name" value="NADH-CYTOCHROME B5 REDUCTASE"/>
    <property type="match status" value="1"/>
</dbReference>
<keyword evidence="9" id="KW-1185">Reference proteome</keyword>
<dbReference type="SUPFAM" id="SSF63380">
    <property type="entry name" value="Riboflavin synthase domain-like"/>
    <property type="match status" value="1"/>
</dbReference>
<organism evidence="8 9">
    <name type="scientific">Coccomyxa viridis</name>
    <dbReference type="NCBI Taxonomy" id="1274662"/>
    <lineage>
        <taxon>Eukaryota</taxon>
        <taxon>Viridiplantae</taxon>
        <taxon>Chlorophyta</taxon>
        <taxon>core chlorophytes</taxon>
        <taxon>Trebouxiophyceae</taxon>
        <taxon>Trebouxiophyceae incertae sedis</taxon>
        <taxon>Coccomyxaceae</taxon>
        <taxon>Coccomyxa</taxon>
    </lineage>
</organism>
<name>A0ABP1G0M8_9CHLO</name>
<keyword evidence="6" id="KW-0812">Transmembrane</keyword>
<keyword evidence="3" id="KW-0285">Flavoprotein</keyword>
<keyword evidence="6" id="KW-1133">Transmembrane helix</keyword>
<dbReference type="InterPro" id="IPR001834">
    <property type="entry name" value="CBR-like"/>
</dbReference>
<dbReference type="InterPro" id="IPR039261">
    <property type="entry name" value="FNR_nucleotide-bd"/>
</dbReference>
<keyword evidence="6" id="KW-0472">Membrane</keyword>
<dbReference type="PRINTS" id="PR00406">
    <property type="entry name" value="CYTB5RDTASE"/>
</dbReference>
<feature type="transmembrane region" description="Helical" evidence="6">
    <location>
        <begin position="175"/>
        <end position="196"/>
    </location>
</feature>
<dbReference type="InterPro" id="IPR008333">
    <property type="entry name" value="Cbr1-like_FAD-bd_dom"/>
</dbReference>
<evidence type="ECO:0000256" key="5">
    <source>
        <dbReference type="ARBA" id="ARBA00023002"/>
    </source>
</evidence>
<dbReference type="InterPro" id="IPR017938">
    <property type="entry name" value="Riboflavin_synthase-like_b-brl"/>
</dbReference>
<evidence type="ECO:0000256" key="1">
    <source>
        <dbReference type="ARBA" id="ARBA00001974"/>
    </source>
</evidence>
<dbReference type="Pfam" id="PF00175">
    <property type="entry name" value="NAD_binding_1"/>
    <property type="match status" value="1"/>
</dbReference>
<dbReference type="Gene3D" id="3.40.50.80">
    <property type="entry name" value="Nucleotide-binding domain of ferredoxin-NADP reductase (FNR) module"/>
    <property type="match status" value="1"/>
</dbReference>
<protein>
    <submittedName>
        <fullName evidence="8">G7587 protein</fullName>
    </submittedName>
</protein>
<comment type="similarity">
    <text evidence="2">Belongs to the flavoprotein pyridine nucleotide cytochrome reductase family.</text>
</comment>
<evidence type="ECO:0000256" key="2">
    <source>
        <dbReference type="ARBA" id="ARBA00006105"/>
    </source>
</evidence>
<reference evidence="8 9" key="1">
    <citation type="submission" date="2024-06" db="EMBL/GenBank/DDBJ databases">
        <authorList>
            <person name="Kraege A."/>
            <person name="Thomma B."/>
        </authorList>
    </citation>
    <scope>NUCLEOTIDE SEQUENCE [LARGE SCALE GENOMIC DNA]</scope>
</reference>
<sequence>MDVAGNLTVGAPQTGGMASFGDLSTLYQDNPYLVWAAVGATAAVLPLSSLLFGRPSKPPPPFLDSQRWQSIPLAKVEQETHLVKRLTFSLQHKQQLLGLPAGMCIKVKVGQQEQAYNPISTDETPGEVVILVKEYPVGHPEHAMSAALHALQPGASVAIKGPFGTFRYQPGKYKAIGLLAGGTGVTAMINLSTVILKNPNDKVKLRLVYASNSMEDVLMKLHLDAMAAGYYGKFKALYVVNEAPDAGHHVSMGLIDKEMITKYVNAPPSEDVMMVVCGPPAFVADQKANLAELGYTNVVIIDDM</sequence>
<dbReference type="InterPro" id="IPR001433">
    <property type="entry name" value="OxRdtase_FAD/NAD-bd"/>
</dbReference>
<dbReference type="CDD" id="cd06183">
    <property type="entry name" value="cyt_b5_reduct_like"/>
    <property type="match status" value="1"/>
</dbReference>
<dbReference type="PROSITE" id="PS51384">
    <property type="entry name" value="FAD_FR"/>
    <property type="match status" value="1"/>
</dbReference>
<accession>A0ABP1G0M8</accession>
<dbReference type="EMBL" id="CAXHTA020000011">
    <property type="protein sequence ID" value="CAL5224834.1"/>
    <property type="molecule type" value="Genomic_DNA"/>
</dbReference>
<evidence type="ECO:0000259" key="7">
    <source>
        <dbReference type="PROSITE" id="PS51384"/>
    </source>
</evidence>
<feature type="transmembrane region" description="Helical" evidence="6">
    <location>
        <begin position="32"/>
        <end position="52"/>
    </location>
</feature>
<evidence type="ECO:0000313" key="8">
    <source>
        <dbReference type="EMBL" id="CAL5224834.1"/>
    </source>
</evidence>